<evidence type="ECO:0000313" key="1">
    <source>
        <dbReference type="EMBL" id="MCG2587778.1"/>
    </source>
</evidence>
<evidence type="ECO:0000313" key="2">
    <source>
        <dbReference type="Proteomes" id="UP001165366"/>
    </source>
</evidence>
<sequence>MIGGEFLPDLEENEVEIVRINLESVTNDQISIRAKWVNKLNYYSVVDEYLDDDMEFIPAISKSKLPLTYGEMIYLIEETAFVGHAYDFAGLIRSTWLANYDVHGIAPPDQDRDFITIESDFYPLLNDYYQAVFDEYVREFEENKI</sequence>
<name>A0ABS9KAC6_9BACT</name>
<organism evidence="1 2">
    <name type="scientific">Rhodohalobacter sulfatireducens</name>
    <dbReference type="NCBI Taxonomy" id="2911366"/>
    <lineage>
        <taxon>Bacteria</taxon>
        <taxon>Pseudomonadati</taxon>
        <taxon>Balneolota</taxon>
        <taxon>Balneolia</taxon>
        <taxon>Balneolales</taxon>
        <taxon>Balneolaceae</taxon>
        <taxon>Rhodohalobacter</taxon>
    </lineage>
</organism>
<reference evidence="1" key="1">
    <citation type="submission" date="2022-01" db="EMBL/GenBank/DDBJ databases">
        <authorList>
            <person name="Wang Y."/>
        </authorList>
    </citation>
    <scope>NUCLEOTIDE SEQUENCE</scope>
    <source>
        <strain evidence="1">WB101</strain>
    </source>
</reference>
<accession>A0ABS9KAC6</accession>
<dbReference type="EMBL" id="JAKLWS010000003">
    <property type="protein sequence ID" value="MCG2587778.1"/>
    <property type="molecule type" value="Genomic_DNA"/>
</dbReference>
<reference evidence="1" key="2">
    <citation type="submission" date="2024-05" db="EMBL/GenBank/DDBJ databases">
        <title>Rhodohalobacter halophilus gen. nov., sp. nov., a moderately halophilic member of the family Balneolaceae.</title>
        <authorList>
            <person name="Xia J."/>
        </authorList>
    </citation>
    <scope>NUCLEOTIDE SEQUENCE</scope>
    <source>
        <strain evidence="1">WB101</strain>
    </source>
</reference>
<dbReference type="RefSeq" id="WP_237852621.1">
    <property type="nucleotide sequence ID" value="NZ_JAKLWS010000003.1"/>
</dbReference>
<gene>
    <name evidence="1" type="ORF">L6773_04330</name>
</gene>
<proteinExistence type="predicted"/>
<comment type="caution">
    <text evidence="1">The sequence shown here is derived from an EMBL/GenBank/DDBJ whole genome shotgun (WGS) entry which is preliminary data.</text>
</comment>
<keyword evidence="2" id="KW-1185">Reference proteome</keyword>
<protein>
    <submittedName>
        <fullName evidence="1">Uncharacterized protein</fullName>
    </submittedName>
</protein>
<dbReference type="Proteomes" id="UP001165366">
    <property type="component" value="Unassembled WGS sequence"/>
</dbReference>